<evidence type="ECO:0000256" key="1">
    <source>
        <dbReference type="SAM" id="Phobius"/>
    </source>
</evidence>
<keyword evidence="1" id="KW-0472">Membrane</keyword>
<dbReference type="Proteomes" id="UP000228503">
    <property type="component" value="Unassembled WGS sequence"/>
</dbReference>
<proteinExistence type="predicted"/>
<evidence type="ECO:0008006" key="4">
    <source>
        <dbReference type="Google" id="ProtNLM"/>
    </source>
</evidence>
<keyword evidence="1" id="KW-1133">Transmembrane helix</keyword>
<feature type="transmembrane region" description="Helical" evidence="1">
    <location>
        <begin position="263"/>
        <end position="283"/>
    </location>
</feature>
<feature type="transmembrane region" description="Helical" evidence="1">
    <location>
        <begin position="32"/>
        <end position="56"/>
    </location>
</feature>
<reference evidence="3" key="1">
    <citation type="submission" date="2017-09" db="EMBL/GenBank/DDBJ databases">
        <title>Depth-based differentiation of microbial function through sediment-hosted aquifers and enrichment of novel symbionts in the deep terrestrial subsurface.</title>
        <authorList>
            <person name="Probst A.J."/>
            <person name="Ladd B."/>
            <person name="Jarett J.K."/>
            <person name="Geller-Mcgrath D.E."/>
            <person name="Sieber C.M.K."/>
            <person name="Emerson J.B."/>
            <person name="Anantharaman K."/>
            <person name="Thomas B.C."/>
            <person name="Malmstrom R."/>
            <person name="Stieglmeier M."/>
            <person name="Klingl A."/>
            <person name="Woyke T."/>
            <person name="Ryan C.M."/>
            <person name="Banfield J.F."/>
        </authorList>
    </citation>
    <scope>NUCLEOTIDE SEQUENCE [LARGE SCALE GENOMIC DNA]</scope>
</reference>
<dbReference type="EMBL" id="PFOB01000022">
    <property type="protein sequence ID" value="PIZ63433.1"/>
    <property type="molecule type" value="Genomic_DNA"/>
</dbReference>
<dbReference type="InterPro" id="IPR009574">
    <property type="entry name" value="DUF1189"/>
</dbReference>
<feature type="transmembrane region" description="Helical" evidence="1">
    <location>
        <begin position="239"/>
        <end position="257"/>
    </location>
</feature>
<name>A0A2M7U087_9BACT</name>
<accession>A0A2M7U087</accession>
<feature type="transmembrane region" description="Helical" evidence="1">
    <location>
        <begin position="184"/>
        <end position="203"/>
    </location>
</feature>
<organism evidence="2 3">
    <name type="scientific">Candidatus Roizmanbacteria bacterium CG_4_10_14_0_2_um_filter_39_13</name>
    <dbReference type="NCBI Taxonomy" id="1974825"/>
    <lineage>
        <taxon>Bacteria</taxon>
        <taxon>Candidatus Roizmaniibacteriota</taxon>
    </lineage>
</organism>
<evidence type="ECO:0000313" key="3">
    <source>
        <dbReference type="Proteomes" id="UP000228503"/>
    </source>
</evidence>
<keyword evidence="1" id="KW-0812">Transmembrane</keyword>
<sequence>MKFFSSFYRVFKRTISDFSFYTSLNTHSLRSAIGYLFTLVLAILFIQTLVVAIYFATQLPDIPLIIHSFQERVNEAYPDDLVISAQDGIISINQSSPVMIDLVDLKDLEEYDHAVVFDMNGDKSDYERYHALFLVTKSEILYPQTVSDGARYEIVKVSDIDVPSKITKFTYTQFLSEFNTILQFIGNNALLVIISGVILFPIIGSFFLTLWYLFYLLFASVLLWSVAQMFRLKKGYGEVYQLGLYGISVPIVFGFMLELVGIRFPYAFMSTFLLWMVIVLSKFKSYKK</sequence>
<protein>
    <recommendedName>
        <fullName evidence="4">DUF1189 domain-containing protein</fullName>
    </recommendedName>
</protein>
<dbReference type="AlphaFoldDB" id="A0A2M7U087"/>
<comment type="caution">
    <text evidence="2">The sequence shown here is derived from an EMBL/GenBank/DDBJ whole genome shotgun (WGS) entry which is preliminary data.</text>
</comment>
<evidence type="ECO:0000313" key="2">
    <source>
        <dbReference type="EMBL" id="PIZ63433.1"/>
    </source>
</evidence>
<dbReference type="Pfam" id="PF06691">
    <property type="entry name" value="DUF1189"/>
    <property type="match status" value="1"/>
</dbReference>
<feature type="transmembrane region" description="Helical" evidence="1">
    <location>
        <begin position="209"/>
        <end position="227"/>
    </location>
</feature>
<gene>
    <name evidence="2" type="ORF">COY16_02040</name>
</gene>